<reference evidence="2" key="1">
    <citation type="submission" date="2022-07" db="EMBL/GenBank/DDBJ databases">
        <title>Phylogenomic reconstructions and comparative analyses of Kickxellomycotina fungi.</title>
        <authorList>
            <person name="Reynolds N.K."/>
            <person name="Stajich J.E."/>
            <person name="Barry K."/>
            <person name="Grigoriev I.V."/>
            <person name="Crous P."/>
            <person name="Smith M.E."/>
        </authorList>
    </citation>
    <scope>NUCLEOTIDE SEQUENCE</scope>
    <source>
        <strain evidence="2">NBRC 100468</strain>
    </source>
</reference>
<feature type="binding site" evidence="1">
    <location>
        <position position="510"/>
    </location>
    <ligand>
        <name>Zn(2+)</name>
        <dbReference type="ChEBI" id="CHEBI:29105"/>
    </ligand>
</feature>
<dbReference type="CDD" id="cd04794">
    <property type="entry name" value="euk_LANCL"/>
    <property type="match status" value="1"/>
</dbReference>
<dbReference type="Gene3D" id="1.50.10.10">
    <property type="match status" value="1"/>
</dbReference>
<dbReference type="GO" id="GO:0005975">
    <property type="term" value="P:carbohydrate metabolic process"/>
    <property type="evidence" value="ECO:0007669"/>
    <property type="project" value="InterPro"/>
</dbReference>
<dbReference type="SMART" id="SM01260">
    <property type="entry name" value="LANC_like"/>
    <property type="match status" value="1"/>
</dbReference>
<dbReference type="InterPro" id="IPR012341">
    <property type="entry name" value="6hp_glycosidase-like_sf"/>
</dbReference>
<dbReference type="PANTHER" id="PTHR12736">
    <property type="entry name" value="LANC-LIKE PROTEIN"/>
    <property type="match status" value="1"/>
</dbReference>
<proteinExistence type="predicted"/>
<accession>A0A9W7ZT07</accession>
<feature type="binding site" evidence="1">
    <location>
        <position position="561"/>
    </location>
    <ligand>
        <name>Zn(2+)</name>
        <dbReference type="ChEBI" id="CHEBI:29105"/>
    </ligand>
</feature>
<sequence>MTTPLNQRLTRPPSGYLQYTSNCRNLRSHWRLVATKALYDDCSSASKGLCQAKAVLYNRPIRLSCLTSASNHKRAALQRLGYSSSMELDIRNVPMGSRAMAASVLNPSMAKHILESAYTSGRLVPDMSNKMSAQIEEALPSILEQYPCSYNNMQEDGLLQPRAIIHPSDLVSAKQEASNCVPFMCKDTTIYTGYGGIALLLLQIHMRKPDMVVRGPRYGRFGIILDPKVPRRQSEWLERGCYAHKIHWVDASVGYWCVWYLEDLLLSTSIPEPVVTTRSPHRGSLSQWHLPPSYYRQDIGFLGTSVGVWALAAAACKHIHNDHDMALVYSSFIRDIGSHFISELDPKEASGKGKPQAEILYGAAGWLYTVLFLRRHVGCIQTPLSGKSEWYSEVFELASNAGESSGRKSQPSLIVKMIEWIVSQGEKTALRQPLPVPENVWVWEWGGTAYVGAIHGIAGILTILNRFRYAREAYSQQIEATARFLGSLRSPNYNYPPDLSTRSCHLFHFCHGAPGICLSFLSIYHYTESPSLKKYCLKEAIRSLKTIEANGVLRKGVGLCHGLSGNAFPFIISALYQSILGYAESNAGKTTAPSFSGASMGRSGARSQVTPILGTALGLSSLCMYEKSLTKLAMLGVPDQPYSLFEGRAGAVWLWMVMSYDVLPKWTTKKCRLEVDSRDLDILLPLLGFPCYSDV</sequence>
<dbReference type="GO" id="GO:0005886">
    <property type="term" value="C:plasma membrane"/>
    <property type="evidence" value="ECO:0007669"/>
    <property type="project" value="TreeGrafter"/>
</dbReference>
<dbReference type="Proteomes" id="UP001150538">
    <property type="component" value="Unassembled WGS sequence"/>
</dbReference>
<dbReference type="GO" id="GO:0046872">
    <property type="term" value="F:metal ion binding"/>
    <property type="evidence" value="ECO:0007669"/>
    <property type="project" value="UniProtKB-KW"/>
</dbReference>
<dbReference type="AlphaFoldDB" id="A0A9W7ZT07"/>
<dbReference type="Pfam" id="PF05147">
    <property type="entry name" value="LANC_like"/>
    <property type="match status" value="1"/>
</dbReference>
<comment type="caution">
    <text evidence="2">The sequence shown here is derived from an EMBL/GenBank/DDBJ whole genome shotgun (WGS) entry which is preliminary data.</text>
</comment>
<evidence type="ECO:0000256" key="1">
    <source>
        <dbReference type="PIRSR" id="PIRSR607822-1"/>
    </source>
</evidence>
<keyword evidence="1" id="KW-0479">Metal-binding</keyword>
<feature type="binding site" evidence="1">
    <location>
        <position position="560"/>
    </location>
    <ligand>
        <name>Zn(2+)</name>
        <dbReference type="ChEBI" id="CHEBI:29105"/>
    </ligand>
</feature>
<protein>
    <submittedName>
        <fullName evidence="2">Uncharacterized protein</fullName>
    </submittedName>
</protein>
<dbReference type="InterPro" id="IPR007822">
    <property type="entry name" value="LANC-like"/>
</dbReference>
<dbReference type="OrthoDB" id="10257263at2759"/>
<evidence type="ECO:0000313" key="2">
    <source>
        <dbReference type="EMBL" id="KAJ1915996.1"/>
    </source>
</evidence>
<keyword evidence="1" id="KW-0862">Zinc</keyword>
<gene>
    <name evidence="2" type="ORF">H4219_004018</name>
</gene>
<dbReference type="PANTHER" id="PTHR12736:SF7">
    <property type="entry name" value="LANC-LIKE PROTEIN 3"/>
    <property type="match status" value="1"/>
</dbReference>
<name>A0A9W7ZT07_9FUNG</name>
<organism evidence="2 3">
    <name type="scientific">Mycoemilia scoparia</name>
    <dbReference type="NCBI Taxonomy" id="417184"/>
    <lineage>
        <taxon>Eukaryota</taxon>
        <taxon>Fungi</taxon>
        <taxon>Fungi incertae sedis</taxon>
        <taxon>Zoopagomycota</taxon>
        <taxon>Kickxellomycotina</taxon>
        <taxon>Kickxellomycetes</taxon>
        <taxon>Kickxellales</taxon>
        <taxon>Kickxellaceae</taxon>
        <taxon>Mycoemilia</taxon>
    </lineage>
</organism>
<evidence type="ECO:0000313" key="3">
    <source>
        <dbReference type="Proteomes" id="UP001150538"/>
    </source>
</evidence>
<dbReference type="EMBL" id="JANBPU010000120">
    <property type="protein sequence ID" value="KAJ1915996.1"/>
    <property type="molecule type" value="Genomic_DNA"/>
</dbReference>
<keyword evidence="3" id="KW-1185">Reference proteome</keyword>
<dbReference type="GO" id="GO:0031179">
    <property type="term" value="P:peptide modification"/>
    <property type="evidence" value="ECO:0007669"/>
    <property type="project" value="InterPro"/>
</dbReference>
<dbReference type="PRINTS" id="PR01950">
    <property type="entry name" value="LANCSUPER"/>
</dbReference>
<dbReference type="SUPFAM" id="SSF158745">
    <property type="entry name" value="LanC-like"/>
    <property type="match status" value="1"/>
</dbReference>